<gene>
    <name evidence="7" type="ORF">GBA83_10155</name>
</gene>
<comment type="caution">
    <text evidence="7">The sequence shown here is derived from an EMBL/GenBank/DDBJ whole genome shotgun (WGS) entry which is preliminary data.</text>
</comment>
<feature type="domain" description="Glycosyl hydrolase family 30 beta sandwich" evidence="6">
    <location>
        <begin position="444"/>
        <end position="504"/>
    </location>
</feature>
<name>A0A7J5TLE7_BIFBI</name>
<dbReference type="InterPro" id="IPR001139">
    <property type="entry name" value="Glyco_hydro_30"/>
</dbReference>
<evidence type="ECO:0000256" key="1">
    <source>
        <dbReference type="ARBA" id="ARBA00005382"/>
    </source>
</evidence>
<keyword evidence="2" id="KW-0732">Signal</keyword>
<proteinExistence type="inferred from homology"/>
<evidence type="ECO:0000259" key="6">
    <source>
        <dbReference type="Pfam" id="PF17189"/>
    </source>
</evidence>
<dbReference type="Proteomes" id="UP000451386">
    <property type="component" value="Unassembled WGS sequence"/>
</dbReference>
<dbReference type="Gene3D" id="2.60.40.1180">
    <property type="entry name" value="Golgi alpha-mannosidase II"/>
    <property type="match status" value="1"/>
</dbReference>
<dbReference type="SUPFAM" id="SSF51445">
    <property type="entry name" value="(Trans)glycosidases"/>
    <property type="match status" value="1"/>
</dbReference>
<dbReference type="GO" id="GO:0006680">
    <property type="term" value="P:glucosylceramide catabolic process"/>
    <property type="evidence" value="ECO:0007669"/>
    <property type="project" value="TreeGrafter"/>
</dbReference>
<dbReference type="InterPro" id="IPR017853">
    <property type="entry name" value="GH"/>
</dbReference>
<dbReference type="PANTHER" id="PTHR11069">
    <property type="entry name" value="GLUCOSYLCERAMIDASE"/>
    <property type="match status" value="1"/>
</dbReference>
<keyword evidence="4" id="KW-0326">Glycosidase</keyword>
<evidence type="ECO:0000256" key="3">
    <source>
        <dbReference type="ARBA" id="ARBA00022801"/>
    </source>
</evidence>
<dbReference type="Gene3D" id="3.20.20.80">
    <property type="entry name" value="Glycosidases"/>
    <property type="match status" value="1"/>
</dbReference>
<dbReference type="Pfam" id="PF02055">
    <property type="entry name" value="Glyco_hydro_30"/>
    <property type="match status" value="2"/>
</dbReference>
<feature type="domain" description="Glycosyl hydrolase family 30 TIM-barrel" evidence="5">
    <location>
        <begin position="370"/>
        <end position="419"/>
    </location>
</feature>
<dbReference type="GeneID" id="29695476"/>
<dbReference type="PANTHER" id="PTHR11069:SF23">
    <property type="entry name" value="LYSOSOMAL ACID GLUCOSYLCERAMIDASE"/>
    <property type="match status" value="1"/>
</dbReference>
<comment type="similarity">
    <text evidence="1 4">Belongs to the glycosyl hydrolase 30 family.</text>
</comment>
<dbReference type="Pfam" id="PF17189">
    <property type="entry name" value="Glyco_hydro_30C"/>
    <property type="match status" value="1"/>
</dbReference>
<dbReference type="AlphaFoldDB" id="A0A7J5TLE7"/>
<evidence type="ECO:0000256" key="2">
    <source>
        <dbReference type="ARBA" id="ARBA00022729"/>
    </source>
</evidence>
<sequence length="508" mass="56885">MMKALKTTVHYDVTAGRTHTEQTELSVMDEAMNTEHIVESNVVGIYPDYTFQMMEGYGCSLTESACYLLSKMDSATRKEALAQWFGPAGMDAWFVRVHIDSCDYSLSEYQAVEDPLADPELETFSIDRDRQYILPVLKEAMAMAGHPIHVLLSPWSPPAQWKTPPEMTRNDASVYGGEEGDVIDLSKPGRCFGGRLKPEYYSSWARYLVRFISAYMAEGVPVTMLSIQNEAAAATSWDSCLWTGDQEREFLKHHLYPAMEEAGLTDAVKIFIWDHNKERAIEHIDEFMSDPEAAKEVGGFAYHWYSGDHFEALSMLRGKYPDKVLMHSESCGLHIPGKVTMLDMTDEQIEALPDGDYKTMVQTTTPNEMDFNDATAYAHDIIGDLNHGMQRWIDWNMIVDRQGGPRHTPGGFAAPIVAEDDGRYTLTISYRYIREIAQAIKPNAVVLGTSTYSRDIEAVSARNADGSIGVVLLNQAERDIPVNIRMGGLLVADVPLPARTLSTLVFTE</sequence>
<feature type="domain" description="Glycosyl hydrolase family 30 TIM-barrel" evidence="5">
    <location>
        <begin position="55"/>
        <end position="331"/>
    </location>
</feature>
<protein>
    <submittedName>
        <fullName evidence="7">Glycoside hydrolase</fullName>
    </submittedName>
</protein>
<dbReference type="GO" id="GO:0016020">
    <property type="term" value="C:membrane"/>
    <property type="evidence" value="ECO:0007669"/>
    <property type="project" value="GOC"/>
</dbReference>
<evidence type="ECO:0000313" key="8">
    <source>
        <dbReference type="Proteomes" id="UP000451386"/>
    </source>
</evidence>
<organism evidence="7 8">
    <name type="scientific">Bifidobacterium bifidum</name>
    <dbReference type="NCBI Taxonomy" id="1681"/>
    <lineage>
        <taxon>Bacteria</taxon>
        <taxon>Bacillati</taxon>
        <taxon>Actinomycetota</taxon>
        <taxon>Actinomycetes</taxon>
        <taxon>Bifidobacteriales</taxon>
        <taxon>Bifidobacteriaceae</taxon>
        <taxon>Bifidobacterium</taxon>
    </lineage>
</organism>
<dbReference type="InterPro" id="IPR013780">
    <property type="entry name" value="Glyco_hydro_b"/>
</dbReference>
<dbReference type="PRINTS" id="PR00843">
    <property type="entry name" value="GLHYDRLASE30"/>
</dbReference>
<dbReference type="InterPro" id="IPR033452">
    <property type="entry name" value="GH30_C"/>
</dbReference>
<dbReference type="GO" id="GO:0004348">
    <property type="term" value="F:glucosylceramidase activity"/>
    <property type="evidence" value="ECO:0007669"/>
    <property type="project" value="InterPro"/>
</dbReference>
<evidence type="ECO:0000259" key="5">
    <source>
        <dbReference type="Pfam" id="PF02055"/>
    </source>
</evidence>
<evidence type="ECO:0000313" key="7">
    <source>
        <dbReference type="EMBL" id="KAB7485535.1"/>
    </source>
</evidence>
<evidence type="ECO:0000256" key="4">
    <source>
        <dbReference type="RuleBase" id="RU361188"/>
    </source>
</evidence>
<dbReference type="RefSeq" id="WP_004268914.1">
    <property type="nucleotide sequence ID" value="NZ_WDOP01000026.1"/>
</dbReference>
<accession>A0A7J5TLE7</accession>
<keyword evidence="3 4" id="KW-0378">Hydrolase</keyword>
<reference evidence="7 8" key="1">
    <citation type="journal article" date="2019" name="Nat. Med.">
        <title>A library of human gut bacterial isolates paired with longitudinal multiomics data enables mechanistic microbiome research.</title>
        <authorList>
            <person name="Poyet M."/>
            <person name="Groussin M."/>
            <person name="Gibbons S.M."/>
            <person name="Avila-Pacheco J."/>
            <person name="Jiang X."/>
            <person name="Kearney S.M."/>
            <person name="Perrotta A.R."/>
            <person name="Berdy B."/>
            <person name="Zhao S."/>
            <person name="Lieberman T.D."/>
            <person name="Swanson P.K."/>
            <person name="Smith M."/>
            <person name="Roesemann S."/>
            <person name="Alexander J.E."/>
            <person name="Rich S.A."/>
            <person name="Livny J."/>
            <person name="Vlamakis H."/>
            <person name="Clish C."/>
            <person name="Bullock K."/>
            <person name="Deik A."/>
            <person name="Scott J."/>
            <person name="Pierce K.A."/>
            <person name="Xavier R.J."/>
            <person name="Alm E.J."/>
        </authorList>
    </citation>
    <scope>NUCLEOTIDE SEQUENCE [LARGE SCALE GENOMIC DNA]</scope>
    <source>
        <strain evidence="7 8">BIOML-A13</strain>
    </source>
</reference>
<dbReference type="EMBL" id="WDOP01000026">
    <property type="protein sequence ID" value="KAB7485535.1"/>
    <property type="molecule type" value="Genomic_DNA"/>
</dbReference>
<dbReference type="InterPro" id="IPR033453">
    <property type="entry name" value="Glyco_hydro_30_TIM-barrel"/>
</dbReference>